<name>A0A8H3V4U7_VENIN</name>
<keyword evidence="3" id="KW-1185">Reference proteome</keyword>
<organism evidence="2 3">
    <name type="scientific">Venturia inaequalis</name>
    <name type="common">Apple scab fungus</name>
    <dbReference type="NCBI Taxonomy" id="5025"/>
    <lineage>
        <taxon>Eukaryota</taxon>
        <taxon>Fungi</taxon>
        <taxon>Dikarya</taxon>
        <taxon>Ascomycota</taxon>
        <taxon>Pezizomycotina</taxon>
        <taxon>Dothideomycetes</taxon>
        <taxon>Pleosporomycetidae</taxon>
        <taxon>Venturiales</taxon>
        <taxon>Venturiaceae</taxon>
        <taxon>Venturia</taxon>
    </lineage>
</organism>
<dbReference type="Proteomes" id="UP000490939">
    <property type="component" value="Unassembled WGS sequence"/>
</dbReference>
<feature type="region of interest" description="Disordered" evidence="1">
    <location>
        <begin position="1"/>
        <end position="30"/>
    </location>
</feature>
<accession>A0A8H3V4U7</accession>
<sequence length="113" mass="12075">MPMATRERARGMPKPAPRGREDVSGHETAEEVVGRGLVERGFVDAAEAVVGKDVAVPVFVNGNNVALFQSTVSPLFPQQDEFTSGELQQENPSHICTRAWSPGLTIISSLATA</sequence>
<evidence type="ECO:0000256" key="1">
    <source>
        <dbReference type="SAM" id="MobiDB-lite"/>
    </source>
</evidence>
<proteinExistence type="predicted"/>
<reference evidence="2 3" key="1">
    <citation type="submission" date="2019-07" db="EMBL/GenBank/DDBJ databases">
        <title>Venturia inaequalis Genome Resource.</title>
        <authorList>
            <person name="Lichtner F.J."/>
        </authorList>
    </citation>
    <scope>NUCLEOTIDE SEQUENCE [LARGE SCALE GENOMIC DNA]</scope>
    <source>
        <strain evidence="2 3">DMI_063113</strain>
    </source>
</reference>
<dbReference type="EMBL" id="WNWR01000322">
    <property type="protein sequence ID" value="KAE9983177.1"/>
    <property type="molecule type" value="Genomic_DNA"/>
</dbReference>
<evidence type="ECO:0000313" key="2">
    <source>
        <dbReference type="EMBL" id="KAE9983177.1"/>
    </source>
</evidence>
<feature type="compositionally biased region" description="Basic and acidic residues" evidence="1">
    <location>
        <begin position="18"/>
        <end position="30"/>
    </location>
</feature>
<evidence type="ECO:0000313" key="3">
    <source>
        <dbReference type="Proteomes" id="UP000490939"/>
    </source>
</evidence>
<gene>
    <name evidence="2" type="ORF">EG327_005588</name>
</gene>
<protein>
    <submittedName>
        <fullName evidence="2">Uncharacterized protein</fullName>
    </submittedName>
</protein>
<comment type="caution">
    <text evidence="2">The sequence shown here is derived from an EMBL/GenBank/DDBJ whole genome shotgun (WGS) entry which is preliminary data.</text>
</comment>
<feature type="compositionally biased region" description="Basic and acidic residues" evidence="1">
    <location>
        <begin position="1"/>
        <end position="10"/>
    </location>
</feature>
<dbReference type="AlphaFoldDB" id="A0A8H3V4U7"/>